<proteinExistence type="predicted"/>
<reference evidence="1 2" key="1">
    <citation type="journal article" date="2019" name="Sci. Rep.">
        <title>A high-quality genome of Eragrostis curvula grass provides insights into Poaceae evolution and supports new strategies to enhance forage quality.</title>
        <authorList>
            <person name="Carballo J."/>
            <person name="Santos B.A.C.M."/>
            <person name="Zappacosta D."/>
            <person name="Garbus I."/>
            <person name="Selva J.P."/>
            <person name="Gallo C.A."/>
            <person name="Diaz A."/>
            <person name="Albertini E."/>
            <person name="Caccamo M."/>
            <person name="Echenique V."/>
        </authorList>
    </citation>
    <scope>NUCLEOTIDE SEQUENCE [LARGE SCALE GENOMIC DNA]</scope>
    <source>
        <strain evidence="2">cv. Victoria</strain>
        <tissue evidence="1">Leaf</tissue>
    </source>
</reference>
<accession>A0A5J9ULE3</accession>
<dbReference type="AlphaFoldDB" id="A0A5J9ULE3"/>
<sequence length="114" mass="12780">MMTGLDSGVLSQPQGVTEEFEEIVLNEKLMGQSEAVNVANVALVKHFNSIKDSRLNIYQAVLAKRKLSKDKFISLIKGYARLLNRAQELMETVENLKGSPAVMPTHFRDISFKI</sequence>
<dbReference type="EMBL" id="RWGY01000013">
    <property type="protein sequence ID" value="TVU24264.1"/>
    <property type="molecule type" value="Genomic_DNA"/>
</dbReference>
<dbReference type="Proteomes" id="UP000324897">
    <property type="component" value="Chromosome 2"/>
</dbReference>
<organism evidence="1 2">
    <name type="scientific">Eragrostis curvula</name>
    <name type="common">weeping love grass</name>
    <dbReference type="NCBI Taxonomy" id="38414"/>
    <lineage>
        <taxon>Eukaryota</taxon>
        <taxon>Viridiplantae</taxon>
        <taxon>Streptophyta</taxon>
        <taxon>Embryophyta</taxon>
        <taxon>Tracheophyta</taxon>
        <taxon>Spermatophyta</taxon>
        <taxon>Magnoliopsida</taxon>
        <taxon>Liliopsida</taxon>
        <taxon>Poales</taxon>
        <taxon>Poaceae</taxon>
        <taxon>PACMAD clade</taxon>
        <taxon>Chloridoideae</taxon>
        <taxon>Eragrostideae</taxon>
        <taxon>Eragrostidinae</taxon>
        <taxon>Eragrostis</taxon>
    </lineage>
</organism>
<dbReference type="Gramene" id="TVU24264">
    <property type="protein sequence ID" value="TVU24264"/>
    <property type="gene ID" value="EJB05_26685"/>
</dbReference>
<name>A0A5J9ULE3_9POAL</name>
<keyword evidence="2" id="KW-1185">Reference proteome</keyword>
<feature type="non-terminal residue" evidence="1">
    <location>
        <position position="1"/>
    </location>
</feature>
<comment type="caution">
    <text evidence="1">The sequence shown here is derived from an EMBL/GenBank/DDBJ whole genome shotgun (WGS) entry which is preliminary data.</text>
</comment>
<protein>
    <submittedName>
        <fullName evidence="1">Uncharacterized protein</fullName>
    </submittedName>
</protein>
<gene>
    <name evidence="1" type="ORF">EJB05_26685</name>
</gene>
<evidence type="ECO:0000313" key="2">
    <source>
        <dbReference type="Proteomes" id="UP000324897"/>
    </source>
</evidence>
<evidence type="ECO:0000313" key="1">
    <source>
        <dbReference type="EMBL" id="TVU24264.1"/>
    </source>
</evidence>